<dbReference type="AlphaFoldDB" id="A0A4V3WKK4"/>
<keyword evidence="3" id="KW-0732">Signal</keyword>
<feature type="transmembrane region" description="Helical" evidence="7">
    <location>
        <begin position="97"/>
        <end position="118"/>
    </location>
</feature>
<dbReference type="GO" id="GO:0016020">
    <property type="term" value="C:membrane"/>
    <property type="evidence" value="ECO:0007669"/>
    <property type="project" value="UniProtKB-SubCell"/>
</dbReference>
<evidence type="ECO:0000256" key="7">
    <source>
        <dbReference type="SAM" id="Phobius"/>
    </source>
</evidence>
<name>A0A4V3WKK4_CAMSN</name>
<reference evidence="8 9" key="1">
    <citation type="journal article" date="2018" name="Proc. Natl. Acad. Sci. U.S.A.">
        <title>Draft genome sequence of Camellia sinensis var. sinensis provides insights into the evolution of the tea genome and tea quality.</title>
        <authorList>
            <person name="Wei C."/>
            <person name="Yang H."/>
            <person name="Wang S."/>
            <person name="Zhao J."/>
            <person name="Liu C."/>
            <person name="Gao L."/>
            <person name="Xia E."/>
            <person name="Lu Y."/>
            <person name="Tai Y."/>
            <person name="She G."/>
            <person name="Sun J."/>
            <person name="Cao H."/>
            <person name="Tong W."/>
            <person name="Gao Q."/>
            <person name="Li Y."/>
            <person name="Deng W."/>
            <person name="Jiang X."/>
            <person name="Wang W."/>
            <person name="Chen Q."/>
            <person name="Zhang S."/>
            <person name="Li H."/>
            <person name="Wu J."/>
            <person name="Wang P."/>
            <person name="Li P."/>
            <person name="Shi C."/>
            <person name="Zheng F."/>
            <person name="Jian J."/>
            <person name="Huang B."/>
            <person name="Shan D."/>
            <person name="Shi M."/>
            <person name="Fang C."/>
            <person name="Yue Y."/>
            <person name="Li F."/>
            <person name="Li D."/>
            <person name="Wei S."/>
            <person name="Han B."/>
            <person name="Jiang C."/>
            <person name="Yin Y."/>
            <person name="Xia T."/>
            <person name="Zhang Z."/>
            <person name="Bennetzen J.L."/>
            <person name="Zhao S."/>
            <person name="Wan X."/>
        </authorList>
    </citation>
    <scope>NUCLEOTIDE SEQUENCE [LARGE SCALE GENOMIC DNA]</scope>
    <source>
        <strain evidence="9">cv. Shuchazao</strain>
        <tissue evidence="8">Leaf</tissue>
    </source>
</reference>
<evidence type="ECO:0000313" key="9">
    <source>
        <dbReference type="Proteomes" id="UP000306102"/>
    </source>
</evidence>
<dbReference type="PANTHER" id="PTHR48063">
    <property type="entry name" value="LRR RECEPTOR-LIKE KINASE"/>
    <property type="match status" value="1"/>
</dbReference>
<evidence type="ECO:0000256" key="4">
    <source>
        <dbReference type="ARBA" id="ARBA00022989"/>
    </source>
</evidence>
<dbReference type="PANTHER" id="PTHR48063:SF98">
    <property type="entry name" value="LRR RECEPTOR-LIKE SERINE_THREONINE-PROTEIN KINASE FLS2"/>
    <property type="match status" value="1"/>
</dbReference>
<keyword evidence="9" id="KW-1185">Reference proteome</keyword>
<evidence type="ECO:0000256" key="1">
    <source>
        <dbReference type="ARBA" id="ARBA00004479"/>
    </source>
</evidence>
<gene>
    <name evidence="8" type="ORF">TEA_015880</name>
</gene>
<evidence type="ECO:0000256" key="6">
    <source>
        <dbReference type="ARBA" id="ARBA00023180"/>
    </source>
</evidence>
<dbReference type="EMBL" id="SDRB02011487">
    <property type="protein sequence ID" value="THG01167.1"/>
    <property type="molecule type" value="Genomic_DNA"/>
</dbReference>
<comment type="caution">
    <text evidence="8">The sequence shown here is derived from an EMBL/GenBank/DDBJ whole genome shotgun (WGS) entry which is preliminary data.</text>
</comment>
<dbReference type="InterPro" id="IPR046956">
    <property type="entry name" value="RLP23-like"/>
</dbReference>
<dbReference type="Proteomes" id="UP000306102">
    <property type="component" value="Unassembled WGS sequence"/>
</dbReference>
<protein>
    <submittedName>
        <fullName evidence="8">Uncharacterized protein</fullName>
    </submittedName>
</protein>
<dbReference type="Gene3D" id="3.80.10.10">
    <property type="entry name" value="Ribonuclease Inhibitor"/>
    <property type="match status" value="1"/>
</dbReference>
<dbReference type="SUPFAM" id="SSF52058">
    <property type="entry name" value="L domain-like"/>
    <property type="match status" value="1"/>
</dbReference>
<keyword evidence="6" id="KW-0325">Glycoprotein</keyword>
<evidence type="ECO:0000313" key="8">
    <source>
        <dbReference type="EMBL" id="THG01167.1"/>
    </source>
</evidence>
<dbReference type="InterPro" id="IPR001611">
    <property type="entry name" value="Leu-rich_rpt"/>
</dbReference>
<keyword evidence="2 7" id="KW-0812">Transmembrane</keyword>
<organism evidence="8 9">
    <name type="scientific">Camellia sinensis var. sinensis</name>
    <name type="common">China tea</name>
    <dbReference type="NCBI Taxonomy" id="542762"/>
    <lineage>
        <taxon>Eukaryota</taxon>
        <taxon>Viridiplantae</taxon>
        <taxon>Streptophyta</taxon>
        <taxon>Embryophyta</taxon>
        <taxon>Tracheophyta</taxon>
        <taxon>Spermatophyta</taxon>
        <taxon>Magnoliopsida</taxon>
        <taxon>eudicotyledons</taxon>
        <taxon>Gunneridae</taxon>
        <taxon>Pentapetalae</taxon>
        <taxon>asterids</taxon>
        <taxon>Ericales</taxon>
        <taxon>Theaceae</taxon>
        <taxon>Camellia</taxon>
    </lineage>
</organism>
<accession>A0A4V3WKK4</accession>
<evidence type="ECO:0000256" key="3">
    <source>
        <dbReference type="ARBA" id="ARBA00022729"/>
    </source>
</evidence>
<evidence type="ECO:0000256" key="2">
    <source>
        <dbReference type="ARBA" id="ARBA00022692"/>
    </source>
</evidence>
<keyword evidence="4 7" id="KW-1133">Transmembrane helix</keyword>
<dbReference type="Pfam" id="PF00560">
    <property type="entry name" value="LRR_1"/>
    <property type="match status" value="2"/>
</dbReference>
<comment type="subcellular location">
    <subcellularLocation>
        <location evidence="1">Membrane</location>
        <topology evidence="1">Single-pass type I membrane protein</topology>
    </subcellularLocation>
</comment>
<dbReference type="STRING" id="542762.A0A4V3WKK4"/>
<keyword evidence="5 7" id="KW-0472">Membrane</keyword>
<dbReference type="InterPro" id="IPR032675">
    <property type="entry name" value="LRR_dom_sf"/>
</dbReference>
<sequence>MLEVLDLSADGLSGEIPASLADLNYLSILDLSNNNLSGKIPSSTQLQSFHAPAYSGNPELCGLPLPNKCPGEEVVVEPPISTKGIQENEDRFIISGFYVSMGIGFTLGFWVVFGTILCESPMRHAYVKFLDHIKNWFYVTAA</sequence>
<dbReference type="PROSITE" id="PS51450">
    <property type="entry name" value="LRR"/>
    <property type="match status" value="1"/>
</dbReference>
<proteinExistence type="predicted"/>
<evidence type="ECO:0000256" key="5">
    <source>
        <dbReference type="ARBA" id="ARBA00023136"/>
    </source>
</evidence>